<accession>A0A9J5ZET6</accession>
<protein>
    <submittedName>
        <fullName evidence="1">Uncharacterized protein</fullName>
    </submittedName>
</protein>
<gene>
    <name evidence="1" type="ORF">H5410_022451</name>
</gene>
<evidence type="ECO:0000313" key="1">
    <source>
        <dbReference type="EMBL" id="KAG5611170.1"/>
    </source>
</evidence>
<evidence type="ECO:0000313" key="2">
    <source>
        <dbReference type="Proteomes" id="UP000824120"/>
    </source>
</evidence>
<reference evidence="1 2" key="1">
    <citation type="submission" date="2020-09" db="EMBL/GenBank/DDBJ databases">
        <title>De no assembly of potato wild relative species, Solanum commersonii.</title>
        <authorList>
            <person name="Cho K."/>
        </authorList>
    </citation>
    <scope>NUCLEOTIDE SEQUENCE [LARGE SCALE GENOMIC DNA]</scope>
    <source>
        <strain evidence="1">LZ3.2</strain>
        <tissue evidence="1">Leaf</tissue>
    </source>
</reference>
<dbReference type="Proteomes" id="UP000824120">
    <property type="component" value="Chromosome 4"/>
</dbReference>
<name>A0A9J5ZET6_SOLCO</name>
<comment type="caution">
    <text evidence="1">The sequence shown here is derived from an EMBL/GenBank/DDBJ whole genome shotgun (WGS) entry which is preliminary data.</text>
</comment>
<organism evidence="1 2">
    <name type="scientific">Solanum commersonii</name>
    <name type="common">Commerson's wild potato</name>
    <name type="synonym">Commerson's nightshade</name>
    <dbReference type="NCBI Taxonomy" id="4109"/>
    <lineage>
        <taxon>Eukaryota</taxon>
        <taxon>Viridiplantae</taxon>
        <taxon>Streptophyta</taxon>
        <taxon>Embryophyta</taxon>
        <taxon>Tracheophyta</taxon>
        <taxon>Spermatophyta</taxon>
        <taxon>Magnoliopsida</taxon>
        <taxon>eudicotyledons</taxon>
        <taxon>Gunneridae</taxon>
        <taxon>Pentapetalae</taxon>
        <taxon>asterids</taxon>
        <taxon>lamiids</taxon>
        <taxon>Solanales</taxon>
        <taxon>Solanaceae</taxon>
        <taxon>Solanoideae</taxon>
        <taxon>Solaneae</taxon>
        <taxon>Solanum</taxon>
    </lineage>
</organism>
<sequence>MNIMRMQCLEKIETVRRTRKYSRRGRESLNCLRRFQCYIKGGRRIRGS</sequence>
<proteinExistence type="predicted"/>
<keyword evidence="2" id="KW-1185">Reference proteome</keyword>
<dbReference type="AlphaFoldDB" id="A0A9J5ZET6"/>
<dbReference type="EMBL" id="JACXVP010000004">
    <property type="protein sequence ID" value="KAG5611170.1"/>
    <property type="molecule type" value="Genomic_DNA"/>
</dbReference>